<feature type="domain" description="Histone chaperone RTT106/FACT complex subunit SPT16-like middle" evidence="14">
    <location>
        <begin position="800"/>
        <end position="890"/>
    </location>
</feature>
<feature type="compositionally biased region" description="Acidic residues" evidence="11">
    <location>
        <begin position="922"/>
        <end position="969"/>
    </location>
</feature>
<dbReference type="InterPro" id="IPR040258">
    <property type="entry name" value="Spt16"/>
</dbReference>
<dbReference type="Pfam" id="PF24824">
    <property type="entry name" value="PH_SPT16"/>
    <property type="match status" value="1"/>
</dbReference>
<organism evidence="15 16">
    <name type="scientific">Mesorhabditis spiculigera</name>
    <dbReference type="NCBI Taxonomy" id="96644"/>
    <lineage>
        <taxon>Eukaryota</taxon>
        <taxon>Metazoa</taxon>
        <taxon>Ecdysozoa</taxon>
        <taxon>Nematoda</taxon>
        <taxon>Chromadorea</taxon>
        <taxon>Rhabditida</taxon>
        <taxon>Rhabditina</taxon>
        <taxon>Rhabditomorpha</taxon>
        <taxon>Rhabditoidea</taxon>
        <taxon>Rhabditidae</taxon>
        <taxon>Mesorhabditinae</taxon>
        <taxon>Mesorhabditis</taxon>
    </lineage>
</organism>
<dbReference type="Gene3D" id="2.30.29.210">
    <property type="entry name" value="FACT complex subunit Spt16p/Cdc68p"/>
    <property type="match status" value="1"/>
</dbReference>
<dbReference type="FunFam" id="2.30.29.210:FF:000001">
    <property type="entry name" value="FACT complex subunit spt16"/>
    <property type="match status" value="1"/>
</dbReference>
<dbReference type="Proteomes" id="UP001177023">
    <property type="component" value="Unassembled WGS sequence"/>
</dbReference>
<dbReference type="GO" id="GO:0006368">
    <property type="term" value="P:transcription elongation by RNA polymerase II"/>
    <property type="evidence" value="ECO:0007669"/>
    <property type="project" value="TreeGrafter"/>
</dbReference>
<evidence type="ECO:0000259" key="14">
    <source>
        <dbReference type="SMART" id="SM01287"/>
    </source>
</evidence>
<evidence type="ECO:0000313" key="16">
    <source>
        <dbReference type="Proteomes" id="UP001177023"/>
    </source>
</evidence>
<dbReference type="PANTHER" id="PTHR13980:SF15">
    <property type="entry name" value="FACT COMPLEX SUBUNIT SPT16"/>
    <property type="match status" value="1"/>
</dbReference>
<keyword evidence="2 10" id="KW-0158">Chromosome</keyword>
<dbReference type="Pfam" id="PF14826">
    <property type="entry name" value="FACT-Spt16_Nlob"/>
    <property type="match status" value="1"/>
</dbReference>
<dbReference type="SMART" id="SM01287">
    <property type="entry name" value="Rtt106"/>
    <property type="match status" value="1"/>
</dbReference>
<feature type="region of interest" description="Disordered" evidence="11">
    <location>
        <begin position="433"/>
        <end position="472"/>
    </location>
</feature>
<dbReference type="Gene3D" id="3.90.230.10">
    <property type="entry name" value="Creatinase/methionine aminopeptidase superfamily"/>
    <property type="match status" value="1"/>
</dbReference>
<name>A0AA36D0X0_9BILA</name>
<sequence>MPSEKKKIVVNSKNFWKRLTRLYELWESGESGLSEVGAIYVVVGTDDEVNNYCKSQSFQTWLYTIDLPDALLVMTKKGIWMLASKNKVEFFEPVVNDDSHAPVPVVQTILRNKADKDKENFETLLGHLKEIDGKVGYFAKDNYKNEFCADWVKTLGDIEKVDVSGAFARLFAVKDEHEIEISKESALACCNTWQALRKKYVEYIDAERKISQTKAATEIENLMKSVPVQGNLSKRQIEHAYSPIVQSGGNYSMKWSASSSSKNIHFGVIVTSFGCRLEGYCSNLTRTMMVDPGKELETAYENLLLMETAIINKLVPGVKFSDVYQAGLDALKEQDPALISKLHTKEFGFCTGIEFRESFLSISPKCHAEVQEGMTVIVQLWLTNLKNTGAKDADGQTAALSVGDTVLISKLGTQILTEKARSKLKSVVVRIREDEEEDEKPLEEDLGRGKRSVILTDHTRNKQTNEDKRKERQKELADILNRNAEERIAQEQGQQDQKKVKKSNTSYKSYEKFPNDDDIDNLMVYVDRRHDSVILPLFGIPVPFHISMIKNCSTSIESDFMYLRINFAHPGSAVGKENQQFPQPLATYMKEITLRASTTKDHGSTTAPSNNLNNAFRLIKEMQKKFRMEEAEEREKEGTVKQDKLVLSNGKVNPKLKDLYVRPIIIAKKVSGSLEAHMNGFRYTSLRGDKIDVLYNNIKHAFFQPCNNEMIILIHFHLRDPVLWGKKKYSDIQFYTEVGEITTDLGKYHHMQDRDDVASEQMEREMRRKLNLAFQSFCEKVEKQTNNRFDFETPFEDLGFYGVPFRSSCKLKPTSSCLVNLSEWPPFVISLLEVELVHFERVSFQLKNFDMVFIFKDYRRKTQMVAQIPMNSLDTVKEWLNSCDIKYNEGIQSLNWPKIMKTIVDDPKEFFKTGGWSFLDPNSDDEGEAEESDESEAYDPSEEGGSESGSDEDEDEESDEEASEDDSDDGSASLDSDESSGKDWSDLEEEARKADKRKEIEERDAPSTKSSKHHHRSSPKKRHGDKDRRRGSPPQKKRR</sequence>
<keyword evidence="9 10" id="KW-0539">Nucleus</keyword>
<evidence type="ECO:0000256" key="11">
    <source>
        <dbReference type="SAM" id="MobiDB-lite"/>
    </source>
</evidence>
<accession>A0AA36D0X0</accession>
<feature type="region of interest" description="Disordered" evidence="11">
    <location>
        <begin position="915"/>
        <end position="1039"/>
    </location>
</feature>
<evidence type="ECO:0000256" key="7">
    <source>
        <dbReference type="ARBA" id="ARBA00023163"/>
    </source>
</evidence>
<dbReference type="Pfam" id="PF08644">
    <property type="entry name" value="SPT16"/>
    <property type="match status" value="1"/>
</dbReference>
<evidence type="ECO:0000259" key="13">
    <source>
        <dbReference type="SMART" id="SM01286"/>
    </source>
</evidence>
<evidence type="ECO:0000256" key="10">
    <source>
        <dbReference type="RuleBase" id="RU367052"/>
    </source>
</evidence>
<dbReference type="PANTHER" id="PTHR13980">
    <property type="entry name" value="CDC68 RELATED"/>
    <property type="match status" value="1"/>
</dbReference>
<feature type="domain" description="FACT complex subunit SPT16 N-terminal lobe" evidence="12">
    <location>
        <begin position="10"/>
        <end position="167"/>
    </location>
</feature>
<dbReference type="InterPro" id="IPR029148">
    <property type="entry name" value="FACT-SPT16_Nlobe"/>
</dbReference>
<feature type="region of interest" description="Disordered" evidence="11">
    <location>
        <begin position="486"/>
        <end position="512"/>
    </location>
</feature>
<comment type="subcellular location">
    <subcellularLocation>
        <location evidence="10">Nucleus</location>
    </subcellularLocation>
    <subcellularLocation>
        <location evidence="10">Chromosome</location>
    </subcellularLocation>
</comment>
<dbReference type="FunFam" id="3.90.230.10:FF:000005">
    <property type="entry name" value="FACT complex subunit spt16"/>
    <property type="match status" value="1"/>
</dbReference>
<dbReference type="InterPro" id="IPR048969">
    <property type="entry name" value="FACT_SPT16_C"/>
</dbReference>
<dbReference type="SMART" id="SM01285">
    <property type="entry name" value="FACT-Spt16_Nlob"/>
    <property type="match status" value="1"/>
</dbReference>
<evidence type="ECO:0000256" key="3">
    <source>
        <dbReference type="ARBA" id="ARBA00022705"/>
    </source>
</evidence>
<dbReference type="Gene3D" id="2.30.29.150">
    <property type="match status" value="1"/>
</dbReference>
<dbReference type="InterPro" id="IPR029149">
    <property type="entry name" value="Creatin/AminoP/Spt16_N"/>
</dbReference>
<dbReference type="InterPro" id="IPR013719">
    <property type="entry name" value="RTT106/SPT16-like_middle_dom"/>
</dbReference>
<feature type="domain" description="FACT complex subunit SPT16 middle" evidence="13">
    <location>
        <begin position="524"/>
        <end position="683"/>
    </location>
</feature>
<feature type="compositionally biased region" description="Basic and acidic residues" evidence="11">
    <location>
        <begin position="979"/>
        <end position="1006"/>
    </location>
</feature>
<keyword evidence="4 10" id="KW-0227">DNA damage</keyword>
<evidence type="ECO:0000256" key="4">
    <source>
        <dbReference type="ARBA" id="ARBA00022763"/>
    </source>
</evidence>
<comment type="function">
    <text evidence="10">Component of the FACT complex, a general chromatin factor that acts to reorganize nucleosomes. The FACT complex is involved in multiple processes that require DNA as a template such as mRNA elongation, DNA replication and DNA repair. During transcription elongation the FACT complex acts as a histone chaperone that both destabilizes and restores nucleosomal structure. It facilitates the passage of RNA polymerase II and transcription by promoting the dissociation of one histone H2A-H2B dimer from the nucleosome, then subsequently promotes the reestablishment of the nucleosome following the passage of RNA polymerase II.</text>
</comment>
<keyword evidence="7 10" id="KW-0804">Transcription</keyword>
<evidence type="ECO:0000256" key="5">
    <source>
        <dbReference type="ARBA" id="ARBA00023015"/>
    </source>
</evidence>
<comment type="subunit">
    <text evidence="10">Component of the FACT complex.</text>
</comment>
<evidence type="ECO:0000256" key="6">
    <source>
        <dbReference type="ARBA" id="ARBA00023054"/>
    </source>
</evidence>
<keyword evidence="8 10" id="KW-0234">DNA repair</keyword>
<comment type="similarity">
    <text evidence="1 10">Belongs to the peptidase M24 family. SPT16 subfamily.</text>
</comment>
<dbReference type="GO" id="GO:0006260">
    <property type="term" value="P:DNA replication"/>
    <property type="evidence" value="ECO:0007669"/>
    <property type="project" value="UniProtKB-KW"/>
</dbReference>
<evidence type="ECO:0000256" key="9">
    <source>
        <dbReference type="ARBA" id="ARBA00023242"/>
    </source>
</evidence>
<keyword evidence="5 10" id="KW-0805">Transcription regulation</keyword>
<protein>
    <recommendedName>
        <fullName evidence="10">FACT complex subunit</fullName>
    </recommendedName>
</protein>
<feature type="compositionally biased region" description="Basic residues" evidence="11">
    <location>
        <begin position="1010"/>
        <end position="1023"/>
    </location>
</feature>
<dbReference type="Pfam" id="PF21091">
    <property type="entry name" value="SPT16_C"/>
    <property type="match status" value="1"/>
</dbReference>
<gene>
    <name evidence="15" type="ORF">MSPICULIGERA_LOCUS15800</name>
</gene>
<dbReference type="InterPro" id="IPR036005">
    <property type="entry name" value="Creatinase/aminopeptidase-like"/>
</dbReference>
<keyword evidence="3 10" id="KW-0235">DNA replication</keyword>
<reference evidence="15" key="1">
    <citation type="submission" date="2023-06" db="EMBL/GenBank/DDBJ databases">
        <authorList>
            <person name="Delattre M."/>
        </authorList>
    </citation>
    <scope>NUCLEOTIDE SEQUENCE</scope>
    <source>
        <strain evidence="15">AF72</strain>
    </source>
</reference>
<dbReference type="InterPro" id="IPR011993">
    <property type="entry name" value="PH-like_dom_sf"/>
</dbReference>
<evidence type="ECO:0000256" key="2">
    <source>
        <dbReference type="ARBA" id="ARBA00022454"/>
    </source>
</evidence>
<dbReference type="GO" id="GO:0006281">
    <property type="term" value="P:DNA repair"/>
    <property type="evidence" value="ECO:0007669"/>
    <property type="project" value="UniProtKB-UniRule"/>
</dbReference>
<dbReference type="EMBL" id="CATQJA010002651">
    <property type="protein sequence ID" value="CAJ0577528.1"/>
    <property type="molecule type" value="Genomic_DNA"/>
</dbReference>
<proteinExistence type="inferred from homology"/>
<comment type="caution">
    <text evidence="15">The sequence shown here is derived from an EMBL/GenBank/DDBJ whole genome shotgun (WGS) entry which is preliminary data.</text>
</comment>
<dbReference type="FunFam" id="2.30.29.30:FF:000017">
    <property type="entry name" value="FACT complex subunit SPT16"/>
    <property type="match status" value="1"/>
</dbReference>
<dbReference type="InterPro" id="IPR013953">
    <property type="entry name" value="FACT_SPT16_M"/>
</dbReference>
<dbReference type="GO" id="GO:0035101">
    <property type="term" value="C:FACT complex"/>
    <property type="evidence" value="ECO:0007669"/>
    <property type="project" value="UniProtKB-UniRule"/>
</dbReference>
<dbReference type="Gene3D" id="3.40.350.10">
    <property type="entry name" value="Creatinase/prolidase N-terminal domain"/>
    <property type="match status" value="1"/>
</dbReference>
<feature type="non-terminal residue" evidence="15">
    <location>
        <position position="1"/>
    </location>
</feature>
<evidence type="ECO:0000259" key="12">
    <source>
        <dbReference type="SMART" id="SM01285"/>
    </source>
</evidence>
<dbReference type="InterPro" id="IPR056595">
    <property type="entry name" value="Fact-SPT16_PH"/>
</dbReference>
<dbReference type="AlphaFoldDB" id="A0AA36D0X0"/>
<dbReference type="Gene3D" id="2.30.29.30">
    <property type="entry name" value="Pleckstrin-homology domain (PH domain)/Phosphotyrosine-binding domain (PTB)"/>
    <property type="match status" value="1"/>
</dbReference>
<dbReference type="Pfam" id="PF00557">
    <property type="entry name" value="Peptidase_M24"/>
    <property type="match status" value="1"/>
</dbReference>
<keyword evidence="16" id="KW-1185">Reference proteome</keyword>
<dbReference type="FunFam" id="2.30.29.150:FF:000003">
    <property type="entry name" value="FACT complex subunit SPT16"/>
    <property type="match status" value="1"/>
</dbReference>
<evidence type="ECO:0000256" key="8">
    <source>
        <dbReference type="ARBA" id="ARBA00023204"/>
    </source>
</evidence>
<evidence type="ECO:0000256" key="1">
    <source>
        <dbReference type="ARBA" id="ARBA00010779"/>
    </source>
</evidence>
<keyword evidence="6" id="KW-0175">Coiled coil</keyword>
<dbReference type="SUPFAM" id="SSF55920">
    <property type="entry name" value="Creatinase/aminopeptidase"/>
    <property type="match status" value="1"/>
</dbReference>
<dbReference type="Pfam" id="PF08512">
    <property type="entry name" value="Rttp106-like_middle"/>
    <property type="match status" value="1"/>
</dbReference>
<evidence type="ECO:0000313" key="15">
    <source>
        <dbReference type="EMBL" id="CAJ0577528.1"/>
    </source>
</evidence>
<dbReference type="GO" id="GO:0031491">
    <property type="term" value="F:nucleosome binding"/>
    <property type="evidence" value="ECO:0007669"/>
    <property type="project" value="TreeGrafter"/>
</dbReference>
<dbReference type="GO" id="GO:0032786">
    <property type="term" value="P:positive regulation of DNA-templated transcription, elongation"/>
    <property type="evidence" value="ECO:0007669"/>
    <property type="project" value="UniProtKB-ARBA"/>
</dbReference>
<feature type="compositionally biased region" description="Basic and acidic residues" evidence="11">
    <location>
        <begin position="457"/>
        <end position="472"/>
    </location>
</feature>
<dbReference type="SMART" id="SM01286">
    <property type="entry name" value="SPT16"/>
    <property type="match status" value="1"/>
</dbReference>
<dbReference type="InterPro" id="IPR000994">
    <property type="entry name" value="Pept_M24"/>
</dbReference>